<accession>A0AAW0UNG3</accession>
<name>A0AAW0UNG3_SCYPA</name>
<evidence type="ECO:0000313" key="2">
    <source>
        <dbReference type="Proteomes" id="UP001487740"/>
    </source>
</evidence>
<dbReference type="EMBL" id="JARAKH010000008">
    <property type="protein sequence ID" value="KAK8401684.1"/>
    <property type="molecule type" value="Genomic_DNA"/>
</dbReference>
<dbReference type="AlphaFoldDB" id="A0AAW0UNG3"/>
<gene>
    <name evidence="1" type="ORF">O3P69_001066</name>
</gene>
<dbReference type="Proteomes" id="UP001487740">
    <property type="component" value="Unassembled WGS sequence"/>
</dbReference>
<comment type="caution">
    <text evidence="1">The sequence shown here is derived from an EMBL/GenBank/DDBJ whole genome shotgun (WGS) entry which is preliminary data.</text>
</comment>
<reference evidence="1 2" key="1">
    <citation type="submission" date="2023-03" db="EMBL/GenBank/DDBJ databases">
        <title>High-quality genome of Scylla paramamosain provides insights in environmental adaptation.</title>
        <authorList>
            <person name="Zhang L."/>
        </authorList>
    </citation>
    <scope>NUCLEOTIDE SEQUENCE [LARGE SCALE GENOMIC DNA]</scope>
    <source>
        <strain evidence="1">LZ_2023a</strain>
        <tissue evidence="1">Muscle</tissue>
    </source>
</reference>
<protein>
    <submittedName>
        <fullName evidence="1">Uncharacterized protein</fullName>
    </submittedName>
</protein>
<organism evidence="1 2">
    <name type="scientific">Scylla paramamosain</name>
    <name type="common">Mud crab</name>
    <dbReference type="NCBI Taxonomy" id="85552"/>
    <lineage>
        <taxon>Eukaryota</taxon>
        <taxon>Metazoa</taxon>
        <taxon>Ecdysozoa</taxon>
        <taxon>Arthropoda</taxon>
        <taxon>Crustacea</taxon>
        <taxon>Multicrustacea</taxon>
        <taxon>Malacostraca</taxon>
        <taxon>Eumalacostraca</taxon>
        <taxon>Eucarida</taxon>
        <taxon>Decapoda</taxon>
        <taxon>Pleocyemata</taxon>
        <taxon>Brachyura</taxon>
        <taxon>Eubrachyura</taxon>
        <taxon>Portunoidea</taxon>
        <taxon>Portunidae</taxon>
        <taxon>Portuninae</taxon>
        <taxon>Scylla</taxon>
    </lineage>
</organism>
<evidence type="ECO:0000313" key="1">
    <source>
        <dbReference type="EMBL" id="KAK8401684.1"/>
    </source>
</evidence>
<sequence>MKDKRESQFGRLVVRNSTAKYERFSIEIFQNEEETAGLDNSCLPSAGAQLIEGHHLQSTKDSSTIWKEDHQNTTKRSRFFCPSLDLERPQPVRECSLVS</sequence>
<keyword evidence="2" id="KW-1185">Reference proteome</keyword>
<proteinExistence type="predicted"/>